<dbReference type="Proteomes" id="UP000708148">
    <property type="component" value="Unassembled WGS sequence"/>
</dbReference>
<dbReference type="Gene3D" id="3.30.200.20">
    <property type="entry name" value="Phosphorylase Kinase, domain 1"/>
    <property type="match status" value="1"/>
</dbReference>
<sequence>SCFYVDFQLLDHIGSGAYGRAMKARRRSDGHLVVVKEVLIGRMSQKERLECKNEVKVLAHLNHPNVVKYYDCYSDSGKMHIVMEFCEAILHRDLKTQNIFLTSKGIVKLGDFGISKILGAEFAMARSMVGTPYYLSPEICE</sequence>
<feature type="non-terminal residue" evidence="13">
    <location>
        <position position="141"/>
    </location>
</feature>
<organism evidence="13 14">
    <name type="scientific">Ostreobium quekettii</name>
    <dbReference type="NCBI Taxonomy" id="121088"/>
    <lineage>
        <taxon>Eukaryota</taxon>
        <taxon>Viridiplantae</taxon>
        <taxon>Chlorophyta</taxon>
        <taxon>core chlorophytes</taxon>
        <taxon>Ulvophyceae</taxon>
        <taxon>TCBD clade</taxon>
        <taxon>Bryopsidales</taxon>
        <taxon>Ostreobineae</taxon>
        <taxon>Ostreobiaceae</taxon>
        <taxon>Ostreobium</taxon>
    </lineage>
</organism>
<evidence type="ECO:0000256" key="1">
    <source>
        <dbReference type="ARBA" id="ARBA00010886"/>
    </source>
</evidence>
<evidence type="ECO:0000256" key="2">
    <source>
        <dbReference type="ARBA" id="ARBA00012513"/>
    </source>
</evidence>
<reference evidence="13" key="1">
    <citation type="submission" date="2020-12" db="EMBL/GenBank/DDBJ databases">
        <authorList>
            <person name="Iha C."/>
        </authorList>
    </citation>
    <scope>NUCLEOTIDE SEQUENCE</scope>
</reference>
<keyword evidence="7 10" id="KW-0067">ATP-binding</keyword>
<dbReference type="InterPro" id="IPR000719">
    <property type="entry name" value="Prot_kinase_dom"/>
</dbReference>
<dbReference type="InterPro" id="IPR011009">
    <property type="entry name" value="Kinase-like_dom_sf"/>
</dbReference>
<dbReference type="GO" id="GO:0004674">
    <property type="term" value="F:protein serine/threonine kinase activity"/>
    <property type="evidence" value="ECO:0007669"/>
    <property type="project" value="UniProtKB-KW"/>
</dbReference>
<dbReference type="Gene3D" id="1.10.510.10">
    <property type="entry name" value="Transferase(Phosphotransferase) domain 1"/>
    <property type="match status" value="1"/>
</dbReference>
<dbReference type="GO" id="GO:0005524">
    <property type="term" value="F:ATP binding"/>
    <property type="evidence" value="ECO:0007669"/>
    <property type="project" value="UniProtKB-UniRule"/>
</dbReference>
<dbReference type="PANTHER" id="PTHR44899:SF3">
    <property type="entry name" value="SERINE_THREONINE-PROTEIN KINASE NEK1"/>
    <property type="match status" value="1"/>
</dbReference>
<dbReference type="OrthoDB" id="248923at2759"/>
<keyword evidence="4" id="KW-0808">Transferase</keyword>
<dbReference type="PANTHER" id="PTHR44899">
    <property type="entry name" value="CAMK FAMILY PROTEIN KINASE"/>
    <property type="match status" value="1"/>
</dbReference>
<dbReference type="InterPro" id="IPR017441">
    <property type="entry name" value="Protein_kinase_ATP_BS"/>
</dbReference>
<dbReference type="PROSITE" id="PS00108">
    <property type="entry name" value="PROTEIN_KINASE_ST"/>
    <property type="match status" value="1"/>
</dbReference>
<dbReference type="AlphaFoldDB" id="A0A8S1J4R8"/>
<feature type="binding site" evidence="10">
    <location>
        <position position="36"/>
    </location>
    <ligand>
        <name>ATP</name>
        <dbReference type="ChEBI" id="CHEBI:30616"/>
    </ligand>
</feature>
<evidence type="ECO:0000256" key="8">
    <source>
        <dbReference type="ARBA" id="ARBA00047899"/>
    </source>
</evidence>
<keyword evidence="14" id="KW-1185">Reference proteome</keyword>
<dbReference type="FunFam" id="3.30.200.20:FF:000097">
    <property type="entry name" value="Probable serine/threonine-protein kinase nek1"/>
    <property type="match status" value="1"/>
</dbReference>
<dbReference type="Pfam" id="PF07714">
    <property type="entry name" value="PK_Tyr_Ser-Thr"/>
    <property type="match status" value="1"/>
</dbReference>
<comment type="caution">
    <text evidence="13">The sequence shown here is derived from an EMBL/GenBank/DDBJ whole genome shotgun (WGS) entry which is preliminary data.</text>
</comment>
<comment type="catalytic activity">
    <reaction evidence="9">
        <text>L-seryl-[protein] + ATP = O-phospho-L-seryl-[protein] + ADP + H(+)</text>
        <dbReference type="Rhea" id="RHEA:17989"/>
        <dbReference type="Rhea" id="RHEA-COMP:9863"/>
        <dbReference type="Rhea" id="RHEA-COMP:11604"/>
        <dbReference type="ChEBI" id="CHEBI:15378"/>
        <dbReference type="ChEBI" id="CHEBI:29999"/>
        <dbReference type="ChEBI" id="CHEBI:30616"/>
        <dbReference type="ChEBI" id="CHEBI:83421"/>
        <dbReference type="ChEBI" id="CHEBI:456216"/>
        <dbReference type="EC" id="2.7.11.1"/>
    </reaction>
</comment>
<evidence type="ECO:0000256" key="7">
    <source>
        <dbReference type="ARBA" id="ARBA00022840"/>
    </source>
</evidence>
<dbReference type="InterPro" id="IPR001245">
    <property type="entry name" value="Ser-Thr/Tyr_kinase_cat_dom"/>
</dbReference>
<evidence type="ECO:0000313" key="14">
    <source>
        <dbReference type="Proteomes" id="UP000708148"/>
    </source>
</evidence>
<keyword evidence="5 10" id="KW-0547">Nucleotide-binding</keyword>
<evidence type="ECO:0000256" key="4">
    <source>
        <dbReference type="ARBA" id="ARBA00022679"/>
    </source>
</evidence>
<evidence type="ECO:0000256" key="3">
    <source>
        <dbReference type="ARBA" id="ARBA00022527"/>
    </source>
</evidence>
<keyword evidence="3 11" id="KW-0723">Serine/threonine-protein kinase</keyword>
<comment type="catalytic activity">
    <reaction evidence="8">
        <text>L-threonyl-[protein] + ATP = O-phospho-L-threonyl-[protein] + ADP + H(+)</text>
        <dbReference type="Rhea" id="RHEA:46608"/>
        <dbReference type="Rhea" id="RHEA-COMP:11060"/>
        <dbReference type="Rhea" id="RHEA-COMP:11605"/>
        <dbReference type="ChEBI" id="CHEBI:15378"/>
        <dbReference type="ChEBI" id="CHEBI:30013"/>
        <dbReference type="ChEBI" id="CHEBI:30616"/>
        <dbReference type="ChEBI" id="CHEBI:61977"/>
        <dbReference type="ChEBI" id="CHEBI:456216"/>
        <dbReference type="EC" id="2.7.11.1"/>
    </reaction>
</comment>
<evidence type="ECO:0000259" key="12">
    <source>
        <dbReference type="PROSITE" id="PS50011"/>
    </source>
</evidence>
<dbReference type="SMART" id="SM00220">
    <property type="entry name" value="S_TKc"/>
    <property type="match status" value="1"/>
</dbReference>
<accession>A0A8S1J4R8</accession>
<dbReference type="Pfam" id="PF00069">
    <property type="entry name" value="Pkinase"/>
    <property type="match status" value="1"/>
</dbReference>
<feature type="non-terminal residue" evidence="13">
    <location>
        <position position="1"/>
    </location>
</feature>
<evidence type="ECO:0000256" key="9">
    <source>
        <dbReference type="ARBA" id="ARBA00048679"/>
    </source>
</evidence>
<evidence type="ECO:0000256" key="11">
    <source>
        <dbReference type="RuleBase" id="RU000304"/>
    </source>
</evidence>
<evidence type="ECO:0000256" key="5">
    <source>
        <dbReference type="ARBA" id="ARBA00022741"/>
    </source>
</evidence>
<evidence type="ECO:0000256" key="10">
    <source>
        <dbReference type="PROSITE-ProRule" id="PRU10141"/>
    </source>
</evidence>
<dbReference type="InterPro" id="IPR008271">
    <property type="entry name" value="Ser/Thr_kinase_AS"/>
</dbReference>
<keyword evidence="6" id="KW-0418">Kinase</keyword>
<dbReference type="EMBL" id="CAJHUC010001449">
    <property type="protein sequence ID" value="CAD7701172.1"/>
    <property type="molecule type" value="Genomic_DNA"/>
</dbReference>
<dbReference type="PROSITE" id="PS00107">
    <property type="entry name" value="PROTEIN_KINASE_ATP"/>
    <property type="match status" value="1"/>
</dbReference>
<dbReference type="InterPro" id="IPR051131">
    <property type="entry name" value="NEK_Ser/Thr_kinase_NIMA"/>
</dbReference>
<proteinExistence type="inferred from homology"/>
<protein>
    <recommendedName>
        <fullName evidence="2">non-specific serine/threonine protein kinase</fullName>
        <ecNumber evidence="2">2.7.11.1</ecNumber>
    </recommendedName>
</protein>
<dbReference type="EC" id="2.7.11.1" evidence="2"/>
<dbReference type="SUPFAM" id="SSF56112">
    <property type="entry name" value="Protein kinase-like (PK-like)"/>
    <property type="match status" value="1"/>
</dbReference>
<comment type="similarity">
    <text evidence="1">Belongs to the protein kinase superfamily. NEK Ser/Thr protein kinase family. NIMA subfamily.</text>
</comment>
<dbReference type="PROSITE" id="PS50011">
    <property type="entry name" value="PROTEIN_KINASE_DOM"/>
    <property type="match status" value="1"/>
</dbReference>
<evidence type="ECO:0000256" key="6">
    <source>
        <dbReference type="ARBA" id="ARBA00022777"/>
    </source>
</evidence>
<name>A0A8S1J4R8_9CHLO</name>
<feature type="domain" description="Protein kinase" evidence="12">
    <location>
        <begin position="7"/>
        <end position="141"/>
    </location>
</feature>
<gene>
    <name evidence="13" type="ORF">OSTQU699_LOCUS6531</name>
</gene>
<evidence type="ECO:0000313" key="13">
    <source>
        <dbReference type="EMBL" id="CAD7701172.1"/>
    </source>
</evidence>